<keyword evidence="2" id="KW-1185">Reference proteome</keyword>
<dbReference type="Proteomes" id="UP000030693">
    <property type="component" value="Unassembled WGS sequence"/>
</dbReference>
<dbReference type="AlphaFoldDB" id="A0A058Z0U6"/>
<proteinExistence type="predicted"/>
<dbReference type="EMBL" id="KB932212">
    <property type="protein sequence ID" value="KCV67880.1"/>
    <property type="molecule type" value="Genomic_DNA"/>
</dbReference>
<dbReference type="GeneID" id="20530334"/>
<dbReference type="InterPro" id="IPR008914">
    <property type="entry name" value="PEBP"/>
</dbReference>
<dbReference type="Pfam" id="PF01161">
    <property type="entry name" value="PBP"/>
    <property type="match status" value="1"/>
</dbReference>
<dbReference type="RefSeq" id="XP_009497700.1">
    <property type="nucleotide sequence ID" value="XM_009499425.1"/>
</dbReference>
<dbReference type="PANTHER" id="PTHR11362:SF82">
    <property type="entry name" value="PHOSPHATIDYLETHANOLAMINE-BINDING PROTEIN 4"/>
    <property type="match status" value="1"/>
</dbReference>
<dbReference type="SUPFAM" id="SSF49777">
    <property type="entry name" value="PEBP-like"/>
    <property type="match status" value="1"/>
</dbReference>
<dbReference type="Gene3D" id="3.90.280.10">
    <property type="entry name" value="PEBP-like"/>
    <property type="match status" value="1"/>
</dbReference>
<dbReference type="InterPro" id="IPR036610">
    <property type="entry name" value="PEBP-like_sf"/>
</dbReference>
<organism evidence="1">
    <name type="scientific">Fonticula alba</name>
    <name type="common">Slime mold</name>
    <dbReference type="NCBI Taxonomy" id="691883"/>
    <lineage>
        <taxon>Eukaryota</taxon>
        <taxon>Rotosphaerida</taxon>
        <taxon>Fonticulaceae</taxon>
        <taxon>Fonticula</taxon>
    </lineage>
</organism>
<evidence type="ECO:0000313" key="2">
    <source>
        <dbReference type="Proteomes" id="UP000030693"/>
    </source>
</evidence>
<dbReference type="PANTHER" id="PTHR11362">
    <property type="entry name" value="PHOSPHATIDYLETHANOLAMINE-BINDING PROTEIN"/>
    <property type="match status" value="1"/>
</dbReference>
<evidence type="ECO:0008006" key="3">
    <source>
        <dbReference type="Google" id="ProtNLM"/>
    </source>
</evidence>
<accession>A0A058Z0U6</accession>
<dbReference type="CDD" id="cd00866">
    <property type="entry name" value="PEBP_euk"/>
    <property type="match status" value="1"/>
</dbReference>
<dbReference type="OrthoDB" id="2506647at2759"/>
<name>A0A058Z0U6_FONAL</name>
<protein>
    <recommendedName>
        <fullName evidence="3">Phosphatidylethanolamine-binding protein</fullName>
    </recommendedName>
</protein>
<dbReference type="STRING" id="691883.A0A058Z0U6"/>
<gene>
    <name evidence="1" type="ORF">H696_05609</name>
</gene>
<reference evidence="1" key="1">
    <citation type="submission" date="2013-04" db="EMBL/GenBank/DDBJ databases">
        <title>The Genome Sequence of Fonticula alba ATCC 38817.</title>
        <authorList>
            <consortium name="The Broad Institute Genomics Platform"/>
            <person name="Russ C."/>
            <person name="Cuomo C."/>
            <person name="Burger G."/>
            <person name="Gray M.W."/>
            <person name="Holland P.W.H."/>
            <person name="King N."/>
            <person name="Lang F.B.F."/>
            <person name="Roger A.J."/>
            <person name="Ruiz-Trillo I."/>
            <person name="Brown M."/>
            <person name="Walker B."/>
            <person name="Young S."/>
            <person name="Zeng Q."/>
            <person name="Gargeya S."/>
            <person name="Fitzgerald M."/>
            <person name="Haas B."/>
            <person name="Abouelleil A."/>
            <person name="Allen A.W."/>
            <person name="Alvarado L."/>
            <person name="Arachchi H.M."/>
            <person name="Berlin A.M."/>
            <person name="Chapman S.B."/>
            <person name="Gainer-Dewar J."/>
            <person name="Goldberg J."/>
            <person name="Griggs A."/>
            <person name="Gujja S."/>
            <person name="Hansen M."/>
            <person name="Howarth C."/>
            <person name="Imamovic A."/>
            <person name="Ireland A."/>
            <person name="Larimer J."/>
            <person name="McCowan C."/>
            <person name="Murphy C."/>
            <person name="Pearson M."/>
            <person name="Poon T.W."/>
            <person name="Priest M."/>
            <person name="Roberts A."/>
            <person name="Saif S."/>
            <person name="Shea T."/>
            <person name="Sisk P."/>
            <person name="Sykes S."/>
            <person name="Wortman J."/>
            <person name="Nusbaum C."/>
            <person name="Birren B."/>
        </authorList>
    </citation>
    <scope>NUCLEOTIDE SEQUENCE [LARGE SCALE GENOMIC DNA]</scope>
    <source>
        <strain evidence="1">ATCC 38817</strain>
    </source>
</reference>
<evidence type="ECO:0000313" key="1">
    <source>
        <dbReference type="EMBL" id="KCV67880.1"/>
    </source>
</evidence>
<sequence length="494" mass="55164">MLTRLVGSRPLASALRASHALTPRAAAFYASRADTYPEDVDEEEHLTPYDTSDEPYVLDPANKRLPAIGYLEAYDEARRFIYHHRKGLNQKADSLVPLIEAEEALVQKYKALVAGGSAEDARKYGPLINQHSKNMKLFRNERQKILTHLERTCFFRDQRIRHSLFDLISIDPFEENNEEFFRKYGNKHLVSLVEDGQIGQLFGLRPARRQGKFATWQSTVARMTENSFRHRRENTALVAALRGSLPGPLTTQLMVKFQHNTRVHFANMLDANETAEEPRIRFIPPVAGSALLQGQAPPSHYTLAMVDLDAPDAIQRAFRSRIHWLVKDIPVPVLDAAPAAPAPENVANVANGTVVVPYLAPHPERGSEVHRFAFLLFGQEAAGVAPDADALQALWDEAPALPSGGRLFDFPEFLTRAPGAVQRVHGACLFKSEWSPTVTELFDEGLFGEGATEQLFGRFQEGTRPDYTHDKWAHVARPVKVPVTSVGEKDAPSN</sequence>
<dbReference type="InterPro" id="IPR035810">
    <property type="entry name" value="PEBP_euk"/>
</dbReference>